<dbReference type="Proteomes" id="UP000268014">
    <property type="component" value="Unassembled WGS sequence"/>
</dbReference>
<sequence length="156" mass="18080">MRMLRELYDNFENRISSFYEEFVINVKRSVRQGDTILPKPFSEPLPRISCVIWNGETGVNVDSRYLRQLRFADDVALVTPNIELEEWKLAEFDSACGYIGVRLNLTKTMSMKNVLVPNVPCAERNEYLRMLWLRYLGREGPRSGAVEKGTRRVGSN</sequence>
<protein>
    <submittedName>
        <fullName evidence="3">Reverse transcriptase domain-containing protein</fullName>
    </submittedName>
</protein>
<accession>A0A0N4WF90</accession>
<evidence type="ECO:0000313" key="3">
    <source>
        <dbReference type="WBParaSite" id="HPLM_0000936101-mRNA-1"/>
    </source>
</evidence>
<proteinExistence type="predicted"/>
<keyword evidence="2" id="KW-1185">Reference proteome</keyword>
<gene>
    <name evidence="1" type="ORF">HPLM_LOCUS9353</name>
</gene>
<dbReference type="AlphaFoldDB" id="A0A0N4WF90"/>
<organism evidence="3">
    <name type="scientific">Haemonchus placei</name>
    <name type="common">Barber's pole worm</name>
    <dbReference type="NCBI Taxonomy" id="6290"/>
    <lineage>
        <taxon>Eukaryota</taxon>
        <taxon>Metazoa</taxon>
        <taxon>Ecdysozoa</taxon>
        <taxon>Nematoda</taxon>
        <taxon>Chromadorea</taxon>
        <taxon>Rhabditida</taxon>
        <taxon>Rhabditina</taxon>
        <taxon>Rhabditomorpha</taxon>
        <taxon>Strongyloidea</taxon>
        <taxon>Trichostrongylidae</taxon>
        <taxon>Haemonchus</taxon>
    </lineage>
</organism>
<dbReference type="OrthoDB" id="5867844at2759"/>
<dbReference type="WBParaSite" id="HPLM_0000936101-mRNA-1">
    <property type="protein sequence ID" value="HPLM_0000936101-mRNA-1"/>
    <property type="gene ID" value="HPLM_0000936101"/>
</dbReference>
<reference evidence="3" key="1">
    <citation type="submission" date="2017-02" db="UniProtKB">
        <authorList>
            <consortium name="WormBaseParasite"/>
        </authorList>
    </citation>
    <scope>IDENTIFICATION</scope>
</reference>
<evidence type="ECO:0000313" key="2">
    <source>
        <dbReference type="Proteomes" id="UP000268014"/>
    </source>
</evidence>
<name>A0A0N4WF90_HAEPC</name>
<evidence type="ECO:0000313" key="1">
    <source>
        <dbReference type="EMBL" id="VDO37250.1"/>
    </source>
</evidence>
<reference evidence="1 2" key="2">
    <citation type="submission" date="2018-11" db="EMBL/GenBank/DDBJ databases">
        <authorList>
            <consortium name="Pathogen Informatics"/>
        </authorList>
    </citation>
    <scope>NUCLEOTIDE SEQUENCE [LARGE SCALE GENOMIC DNA]</scope>
    <source>
        <strain evidence="1 2">MHpl1</strain>
    </source>
</reference>
<dbReference type="EMBL" id="UZAF01017045">
    <property type="protein sequence ID" value="VDO37250.1"/>
    <property type="molecule type" value="Genomic_DNA"/>
</dbReference>